<name>A0ACC1YG91_MELAZ</name>
<evidence type="ECO:0000313" key="2">
    <source>
        <dbReference type="Proteomes" id="UP001164539"/>
    </source>
</evidence>
<organism evidence="1 2">
    <name type="scientific">Melia azedarach</name>
    <name type="common">Chinaberry tree</name>
    <dbReference type="NCBI Taxonomy" id="155640"/>
    <lineage>
        <taxon>Eukaryota</taxon>
        <taxon>Viridiplantae</taxon>
        <taxon>Streptophyta</taxon>
        <taxon>Embryophyta</taxon>
        <taxon>Tracheophyta</taxon>
        <taxon>Spermatophyta</taxon>
        <taxon>Magnoliopsida</taxon>
        <taxon>eudicotyledons</taxon>
        <taxon>Gunneridae</taxon>
        <taxon>Pentapetalae</taxon>
        <taxon>rosids</taxon>
        <taxon>malvids</taxon>
        <taxon>Sapindales</taxon>
        <taxon>Meliaceae</taxon>
        <taxon>Melia</taxon>
    </lineage>
</organism>
<comment type="caution">
    <text evidence="1">The sequence shown here is derived from an EMBL/GenBank/DDBJ whole genome shotgun (WGS) entry which is preliminary data.</text>
</comment>
<evidence type="ECO:0000313" key="1">
    <source>
        <dbReference type="EMBL" id="KAJ4722812.1"/>
    </source>
</evidence>
<dbReference type="EMBL" id="CM051396">
    <property type="protein sequence ID" value="KAJ4722812.1"/>
    <property type="molecule type" value="Genomic_DNA"/>
</dbReference>
<sequence>MFCFNLLLENKISPLRNSELTNHCYTMCWLATRNAVFACPKLLSLSLFLRPPLRNYSPFSPSPLLLTRQYGRVYCFKDRKGLRGITKASRKVKVSNDNVLNDKDLSHIMWWQERLQICRKPSTLHLVKRLKYSNLLGLDVNLKNGSLKEGTLNWEMLQFKSRFPREVLLCRVGDFYEAIGIDACILVEYAGLNPFGGLRPESIPKAGCPVVNLRQTLDDLTRNGYSVCIVEEVQGPTQARSRKGRFISGHAHPGSPYVFGLVGVDHDLDFPDPMPVVGISRSARGYCIILILETMKTYTLEDGLTEDALVTKLRTCQYHHLFLHTSLRHNTSGTCRWGEFGEGGLLWGECNARHFEWFEGNPVAELLLKVKELYGLEKEVTFRNVTVSYENRPHPLHLGTATQIGAIPTEGIPCLLKVLLPSNCTGLPISYVRDLLLNPPAYEIASTIQATCKLMNNVTCSIPEFTCVSPAKLVKLLELREANHIEFCRIKNVLDEVLHMDGNSELNEILKLLMDPTWVATGLKIDFETLVKECRWASVRIGEIISLDGETDQKISSYDIIPSDFFEDLESPWKGRVKRIHIEAEIAEVDKAAKALSLAVTEDFLPIISRIKATTAPLGGPKGEILYAREHEAVWFKGKRFRPTVWAGTPGEEQIKQLKPAVDSKGRKVGEEWFTTMKVEDALARYHEAGAKAKAKVLELLRGLSSELQTKINVLVFASMLLVIAKALFAHVSEGRRRKWVFPTLAGFNKSKEIELDGAKGLKIIGLSPYWFDVAEGSAVHNTVDMQSLFLLTGPNGGGKSSLLRSICAAALLGICGFMVPAESASIPYFNAIMLHMKSYDSPADGKSSFQVEMSEIRSIVTATTSRSLVLVDEICRGTETAKGTCIAGSIIETLDKIGCLGIVSTHLHGIFDLPLNIKNTVYKAMGTEYVDGQTKPTWKLIDGICRESLAFETAKREGVPEMIIQRAEDLYLSVYAKENSSKKLDAKGQFCTEIRANGSDEAHPHLSKTRMGSVHHEIESMMKMDVSQKEIERAIAVICQKKLVELNKQENASELAGVNCVMIAAREQPPPSTIGASCVYVMLRPDKKLYVGQTDDLDGRIRAHRAKEGMQTASFLYFIVPGKSIACQIETLLINQLYNQGFLLANITDGKHRNFGTSNQLVETMTVH</sequence>
<accession>A0ACC1YG91</accession>
<reference evidence="1 2" key="1">
    <citation type="journal article" date="2023" name="Science">
        <title>Complex scaffold remodeling in plant triterpene biosynthesis.</title>
        <authorList>
            <person name="De La Pena R."/>
            <person name="Hodgson H."/>
            <person name="Liu J.C."/>
            <person name="Stephenson M.J."/>
            <person name="Martin A.C."/>
            <person name="Owen C."/>
            <person name="Harkess A."/>
            <person name="Leebens-Mack J."/>
            <person name="Jimenez L.E."/>
            <person name="Osbourn A."/>
            <person name="Sattely E.S."/>
        </authorList>
    </citation>
    <scope>NUCLEOTIDE SEQUENCE [LARGE SCALE GENOMIC DNA]</scope>
    <source>
        <strain evidence="2">cv. JPN11</strain>
        <tissue evidence="1">Leaf</tissue>
    </source>
</reference>
<protein>
    <submittedName>
        <fullName evidence="1">DNA mismatch repair protein MSH1, mitochondrial-like</fullName>
    </submittedName>
</protein>
<dbReference type="Proteomes" id="UP001164539">
    <property type="component" value="Chromosome 3"/>
</dbReference>
<keyword evidence="2" id="KW-1185">Reference proteome</keyword>
<proteinExistence type="predicted"/>
<gene>
    <name evidence="1" type="ORF">OWV82_006253</name>
</gene>